<name>K2JJ59_9GAMM</name>
<dbReference type="AlphaFoldDB" id="K2JJ59"/>
<gene>
    <name evidence="1" type="ORF">B3C1_13638</name>
</gene>
<comment type="caution">
    <text evidence="1">The sequence shown here is derived from an EMBL/GenBank/DDBJ whole genome shotgun (WGS) entry which is preliminary data.</text>
</comment>
<dbReference type="STRING" id="745411.B3C1_13638"/>
<dbReference type="Proteomes" id="UP000006755">
    <property type="component" value="Unassembled WGS sequence"/>
</dbReference>
<proteinExistence type="predicted"/>
<evidence type="ECO:0000313" key="1">
    <source>
        <dbReference type="EMBL" id="EKE70584.1"/>
    </source>
</evidence>
<reference evidence="1 2" key="1">
    <citation type="journal article" date="2012" name="J. Bacteriol.">
        <title>Genome Sequence of Gallaecimonas xiamenensis Type Strain 3-C-1.</title>
        <authorList>
            <person name="Lai Q."/>
            <person name="Wang L."/>
            <person name="Wang W."/>
            <person name="Shao Z."/>
        </authorList>
    </citation>
    <scope>NUCLEOTIDE SEQUENCE [LARGE SCALE GENOMIC DNA]</scope>
    <source>
        <strain evidence="1 2">3-C-1</strain>
    </source>
</reference>
<keyword evidence="2" id="KW-1185">Reference proteome</keyword>
<dbReference type="RefSeq" id="WP_008485525.1">
    <property type="nucleotide sequence ID" value="NZ_AMRI01000020.1"/>
</dbReference>
<evidence type="ECO:0000313" key="2">
    <source>
        <dbReference type="Proteomes" id="UP000006755"/>
    </source>
</evidence>
<protein>
    <submittedName>
        <fullName evidence="1">Uncharacterized protein</fullName>
    </submittedName>
</protein>
<organism evidence="1 2">
    <name type="scientific">Gallaecimonas xiamenensis 3-C-1</name>
    <dbReference type="NCBI Taxonomy" id="745411"/>
    <lineage>
        <taxon>Bacteria</taxon>
        <taxon>Pseudomonadati</taxon>
        <taxon>Pseudomonadota</taxon>
        <taxon>Gammaproteobacteria</taxon>
        <taxon>Enterobacterales</taxon>
        <taxon>Gallaecimonadaceae</taxon>
        <taxon>Gallaecimonas</taxon>
    </lineage>
</organism>
<accession>K2JJ59</accession>
<dbReference type="EMBL" id="AMRI01000020">
    <property type="protein sequence ID" value="EKE70584.1"/>
    <property type="molecule type" value="Genomic_DNA"/>
</dbReference>
<sequence length="951" mass="102721">MTDWLANAAGTQAAAIPTDFFSQLLAAAQRFDDQSAESLLQAFNQHFEGNNASQAFSTFIEELDPATKAKVEQQWRQLKDKLAGQLPAEIKALFIPLEQCQGEQALPLVSLAPQGQWQAGQFKLGLELSSALEVEVLAQDAAETALGDKLPVGKCLQRLGLDGKLAASLGGQLPLSFGSLGLNASGQGQVELDSFYLAPKDASLGQSLVEIGRGWTSPLDLGQLLAAMAAPLPLRRLQLSFDAELALGAELKVGKSLTRSLETLNGQALDSPLKVDAELAATVGLSLKDKGSFELELQRDTPSSLWVRLYKRRDKSRSSLLQLGADIQLKGLTDNLRQLVDRALPDMSAFDAELKDFKWPGKLLQDKLALPDESLFAPLIEQLLSAPSAQSLPLAQQLKNLIKEQLALLVDEKLPLWQQDDAQLGQRLLLELGQALGLDSKGQGQLDELLASPLEKGIGKVKEALADKLQGLKDKGEADLDALLKPLAAVDADIQATKDAIQQGLAQALAPIEAFLGRYSQFRNRILKVVADGLQERIGLQWLASSEQGQSRESRFSCRILKDSPQSRGLYQALWQRDLSRLPALLAAALANESVDKVDGSYSALAQHKSQTTVTLNLLGFGASWSSQLLNLAKVERSLDGQILACHSQAEVDKVHGLLGERKSAALVMDTDLKAMLAGTLLPAPLKLQFSLSDDNLTAQELALYFKGMEQLGLCQSGAGAQALQALGADSDKGANKADLSTSLAFTTGQWRCLLAGENQGEALVETLLDIYEQSLAQSHSQDQEAVARRPALQQAKGLDRQAWYRALAKQPNSRAGAEWQLDRTLNGVATGLQHQVQRLWELGRAVLALAEGYQAMTGHWQHLAALLREDGASDRDIKAATQALNAALLEGITPSLKAGSVLFDTQNRIPWPTLALYQALAVLAGRQPPMNLVTQLALTRKGQDYQYLIG</sequence>
<dbReference type="eggNOG" id="ENOG50338W6">
    <property type="taxonomic scope" value="Bacteria"/>
</dbReference>
<dbReference type="PATRIC" id="fig|745411.4.peg.2690"/>